<comment type="caution">
    <text evidence="2">The sequence shown here is derived from an EMBL/GenBank/DDBJ whole genome shotgun (WGS) entry which is preliminary data.</text>
</comment>
<protein>
    <recommendedName>
        <fullName evidence="4">Small integral membrane protein</fullName>
    </recommendedName>
</protein>
<evidence type="ECO:0000313" key="3">
    <source>
        <dbReference type="Proteomes" id="UP000706333"/>
    </source>
</evidence>
<evidence type="ECO:0008006" key="4">
    <source>
        <dbReference type="Google" id="ProtNLM"/>
    </source>
</evidence>
<dbReference type="Pfam" id="PF09928">
    <property type="entry name" value="DUF2160"/>
    <property type="match status" value="1"/>
</dbReference>
<dbReference type="InterPro" id="IPR018678">
    <property type="entry name" value="DUF2160_TM"/>
</dbReference>
<keyword evidence="3" id="KW-1185">Reference proteome</keyword>
<keyword evidence="1" id="KW-0472">Membrane</keyword>
<feature type="transmembrane region" description="Helical" evidence="1">
    <location>
        <begin position="73"/>
        <end position="89"/>
    </location>
</feature>
<keyword evidence="1" id="KW-0812">Transmembrane</keyword>
<feature type="transmembrane region" description="Helical" evidence="1">
    <location>
        <begin position="6"/>
        <end position="29"/>
    </location>
</feature>
<dbReference type="EMBL" id="NHSD01000274">
    <property type="protein sequence ID" value="MBK5927803.1"/>
    <property type="molecule type" value="Genomic_DNA"/>
</dbReference>
<feature type="transmembrane region" description="Helical" evidence="1">
    <location>
        <begin position="50"/>
        <end position="67"/>
    </location>
</feature>
<dbReference type="AlphaFoldDB" id="A0A934TLH3"/>
<evidence type="ECO:0000256" key="1">
    <source>
        <dbReference type="SAM" id="Phobius"/>
    </source>
</evidence>
<dbReference type="RefSeq" id="WP_201157557.1">
    <property type="nucleotide sequence ID" value="NZ_NHSD01000274.1"/>
</dbReference>
<organism evidence="2 3">
    <name type="scientific">Rhodobaculum claviforme</name>
    <dbReference type="NCBI Taxonomy" id="1549854"/>
    <lineage>
        <taxon>Bacteria</taxon>
        <taxon>Pseudomonadati</taxon>
        <taxon>Pseudomonadota</taxon>
        <taxon>Alphaproteobacteria</taxon>
        <taxon>Rhodobacterales</taxon>
        <taxon>Paracoccaceae</taxon>
        <taxon>Rhodobaculum</taxon>
    </lineage>
</organism>
<accession>A0A934TLH3</accession>
<dbReference type="Proteomes" id="UP000706333">
    <property type="component" value="Unassembled WGS sequence"/>
</dbReference>
<keyword evidence="1" id="KW-1133">Transmembrane helix</keyword>
<name>A0A934TLH3_9RHOB</name>
<proteinExistence type="predicted"/>
<reference evidence="2" key="2">
    <citation type="journal article" date="2020" name="Microorganisms">
        <title>Osmotic Adaptation and Compatible Solute Biosynthesis of Phototrophic Bacteria as Revealed from Genome Analyses.</title>
        <authorList>
            <person name="Imhoff J.F."/>
            <person name="Rahn T."/>
            <person name="Kunzel S."/>
            <person name="Keller A."/>
            <person name="Neulinger S.C."/>
        </authorList>
    </citation>
    <scope>NUCLEOTIDE SEQUENCE</scope>
    <source>
        <strain evidence="2">LMG 28126</strain>
    </source>
</reference>
<reference evidence="2" key="1">
    <citation type="submission" date="2017-05" db="EMBL/GenBank/DDBJ databases">
        <authorList>
            <person name="Imhoff J.F."/>
            <person name="Rahn T."/>
            <person name="Kuenzel S."/>
            <person name="Neulinger S.C."/>
        </authorList>
    </citation>
    <scope>NUCLEOTIDE SEQUENCE</scope>
    <source>
        <strain evidence="2">LMG 28126</strain>
    </source>
</reference>
<gene>
    <name evidence="2" type="ORF">CCR87_10755</name>
</gene>
<evidence type="ECO:0000313" key="2">
    <source>
        <dbReference type="EMBL" id="MBK5927803.1"/>
    </source>
</evidence>
<sequence length="90" mass="10123">MQWMAWTTPTAIFFLVIAGLLVVFTVLGVRYPETPRRGILRIDTTRGDRLFITLLGSAFINAGWLALSGLPQWWALGICALWAAAVFRWV</sequence>